<dbReference type="EMBL" id="CAJFCJ010000003">
    <property type="protein sequence ID" value="CAD5113103.1"/>
    <property type="molecule type" value="Genomic_DNA"/>
</dbReference>
<evidence type="ECO:0000256" key="3">
    <source>
        <dbReference type="PROSITE-ProRule" id="PRU00023"/>
    </source>
</evidence>
<keyword evidence="5" id="KW-1185">Reference proteome</keyword>
<keyword evidence="2 3" id="KW-0040">ANK repeat</keyword>
<dbReference type="Proteomes" id="UP000549394">
    <property type="component" value="Unassembled WGS sequence"/>
</dbReference>
<dbReference type="InterPro" id="IPR002110">
    <property type="entry name" value="Ankyrin_rpt"/>
</dbReference>
<dbReference type="PROSITE" id="PS50297">
    <property type="entry name" value="ANK_REP_REGION"/>
    <property type="match status" value="1"/>
</dbReference>
<dbReference type="PANTHER" id="PTHR24198">
    <property type="entry name" value="ANKYRIN REPEAT AND PROTEIN KINASE DOMAIN-CONTAINING PROTEIN"/>
    <property type="match status" value="1"/>
</dbReference>
<keyword evidence="1" id="KW-0677">Repeat</keyword>
<evidence type="ECO:0000256" key="1">
    <source>
        <dbReference type="ARBA" id="ARBA00022737"/>
    </source>
</evidence>
<protein>
    <submittedName>
        <fullName evidence="4">Uncharacterized protein</fullName>
    </submittedName>
</protein>
<dbReference type="PANTHER" id="PTHR24198:SF165">
    <property type="entry name" value="ANKYRIN REPEAT-CONTAINING PROTEIN-RELATED"/>
    <property type="match status" value="1"/>
</dbReference>
<organism evidence="4 5">
    <name type="scientific">Dimorphilus gyrociliatus</name>
    <dbReference type="NCBI Taxonomy" id="2664684"/>
    <lineage>
        <taxon>Eukaryota</taxon>
        <taxon>Metazoa</taxon>
        <taxon>Spiralia</taxon>
        <taxon>Lophotrochozoa</taxon>
        <taxon>Annelida</taxon>
        <taxon>Polychaeta</taxon>
        <taxon>Polychaeta incertae sedis</taxon>
        <taxon>Dinophilidae</taxon>
        <taxon>Dimorphilus</taxon>
    </lineage>
</organism>
<dbReference type="OrthoDB" id="1577640at2759"/>
<dbReference type="SMART" id="SM00248">
    <property type="entry name" value="ANK"/>
    <property type="match status" value="5"/>
</dbReference>
<comment type="caution">
    <text evidence="4">The sequence shown here is derived from an EMBL/GenBank/DDBJ whole genome shotgun (WGS) entry which is preliminary data.</text>
</comment>
<name>A0A7I8VEZ0_9ANNE</name>
<proteinExistence type="predicted"/>
<sequence length="332" mass="37700">MRFFGIGYIMDVVFNINTPRYPDDSIVKELFTFVYNNDESKVKENIIGNNSSNFYLNKSKRTLLHLAASSDTRVNVLSILLDAGADVTMRDVWGSTPLIVAIIHNAKQCVTVLLSYEQTLKCLLIGDKNGRLPLHFAVTNSDDMLLRVLGRMNPQALTIEDKRKRTVLDLAVLCKQKKIVETCFKLAKKYKISLKTWNATIQACRQSSVEIIKILLEEGKVDFHELYLEVSSCPISSEVSKLLMVADGTGLVAKSVLRESKYMAKFENEDSLYFGLLSGHISQKHVPSLKNIVIWKIRQYLMPLHGNVLRACSRIDKNILPYRLINMLLLQE</sequence>
<dbReference type="InterPro" id="IPR036770">
    <property type="entry name" value="Ankyrin_rpt-contain_sf"/>
</dbReference>
<dbReference type="Gene3D" id="1.25.40.20">
    <property type="entry name" value="Ankyrin repeat-containing domain"/>
    <property type="match status" value="2"/>
</dbReference>
<gene>
    <name evidence="4" type="ORF">DGYR_LOCUS2145</name>
</gene>
<accession>A0A7I8VEZ0</accession>
<dbReference type="SUPFAM" id="SSF48403">
    <property type="entry name" value="Ankyrin repeat"/>
    <property type="match status" value="1"/>
</dbReference>
<feature type="repeat" description="ANK" evidence="3">
    <location>
        <begin position="59"/>
        <end position="92"/>
    </location>
</feature>
<reference evidence="4 5" key="1">
    <citation type="submission" date="2020-08" db="EMBL/GenBank/DDBJ databases">
        <authorList>
            <person name="Hejnol A."/>
        </authorList>
    </citation>
    <scope>NUCLEOTIDE SEQUENCE [LARGE SCALE GENOMIC DNA]</scope>
</reference>
<dbReference type="Pfam" id="PF12796">
    <property type="entry name" value="Ank_2"/>
    <property type="match status" value="1"/>
</dbReference>
<dbReference type="PROSITE" id="PS50088">
    <property type="entry name" value="ANK_REPEAT"/>
    <property type="match status" value="1"/>
</dbReference>
<dbReference type="AlphaFoldDB" id="A0A7I8VEZ0"/>
<evidence type="ECO:0000313" key="4">
    <source>
        <dbReference type="EMBL" id="CAD5113103.1"/>
    </source>
</evidence>
<evidence type="ECO:0000313" key="5">
    <source>
        <dbReference type="Proteomes" id="UP000549394"/>
    </source>
</evidence>
<evidence type="ECO:0000256" key="2">
    <source>
        <dbReference type="ARBA" id="ARBA00023043"/>
    </source>
</evidence>